<proteinExistence type="predicted"/>
<keyword evidence="4 6" id="KW-1133">Transmembrane helix</keyword>
<accession>A0AAW6TXZ3</accession>
<comment type="subcellular location">
    <subcellularLocation>
        <location evidence="1">Membrane</location>
        <topology evidence="1">Single-pass membrane protein</topology>
    </subcellularLocation>
</comment>
<dbReference type="Gene3D" id="3.30.700.10">
    <property type="entry name" value="Glycoprotein, Type 4 Pilin"/>
    <property type="match status" value="1"/>
</dbReference>
<dbReference type="EMBL" id="JASCXX010000021">
    <property type="protein sequence ID" value="MDI6450532.1"/>
    <property type="molecule type" value="Genomic_DNA"/>
</dbReference>
<evidence type="ECO:0000256" key="6">
    <source>
        <dbReference type="SAM" id="Phobius"/>
    </source>
</evidence>
<name>A0AAW6TXZ3_9BACT</name>
<dbReference type="PANTHER" id="PTHR30093:SF44">
    <property type="entry name" value="TYPE II SECRETION SYSTEM CORE PROTEIN G"/>
    <property type="match status" value="1"/>
</dbReference>
<sequence length="149" mass="16658">MRKGLSVVELVIVACIIGILAALVVPLVQNQATEAKTAAAKDNLRILRSTIELYAANHRGVPPGYEDDNRSGALDEAFFREQTVVNESYMRRVPENPFNHRSTIRMIGNNESFPTEATGEYGWIYQPATQTVRLDWPGTDEGGVRYFDQ</sequence>
<organism evidence="7 8">
    <name type="scientific">Anaerobaca lacustris</name>
    <dbReference type="NCBI Taxonomy" id="3044600"/>
    <lineage>
        <taxon>Bacteria</taxon>
        <taxon>Pseudomonadati</taxon>
        <taxon>Planctomycetota</taxon>
        <taxon>Phycisphaerae</taxon>
        <taxon>Sedimentisphaerales</taxon>
        <taxon>Anaerobacaceae</taxon>
        <taxon>Anaerobaca</taxon>
    </lineage>
</organism>
<dbReference type="GO" id="GO:0015627">
    <property type="term" value="C:type II protein secretion system complex"/>
    <property type="evidence" value="ECO:0007669"/>
    <property type="project" value="InterPro"/>
</dbReference>
<dbReference type="InterPro" id="IPR000983">
    <property type="entry name" value="Bac_GSPG_pilin"/>
</dbReference>
<keyword evidence="2" id="KW-0488">Methylation</keyword>
<evidence type="ECO:0008006" key="9">
    <source>
        <dbReference type="Google" id="ProtNLM"/>
    </source>
</evidence>
<evidence type="ECO:0000313" key="8">
    <source>
        <dbReference type="Proteomes" id="UP001431776"/>
    </source>
</evidence>
<dbReference type="Proteomes" id="UP001431776">
    <property type="component" value="Unassembled WGS sequence"/>
</dbReference>
<evidence type="ECO:0000256" key="5">
    <source>
        <dbReference type="ARBA" id="ARBA00023136"/>
    </source>
</evidence>
<keyword evidence="3 6" id="KW-0812">Transmembrane</keyword>
<protein>
    <recommendedName>
        <fullName evidence="9">Prepilin-type N-terminal cleavage/methylation domain-containing protein</fullName>
    </recommendedName>
</protein>
<dbReference type="InterPro" id="IPR045584">
    <property type="entry name" value="Pilin-like"/>
</dbReference>
<reference evidence="7" key="1">
    <citation type="submission" date="2023-05" db="EMBL/GenBank/DDBJ databases">
        <title>Anaerotaeda fermentans gen. nov., sp. nov., a novel anaerobic planctomycete of the new family within the order Sedimentisphaerales isolated from Taman Peninsula, Russia.</title>
        <authorList>
            <person name="Khomyakova M.A."/>
            <person name="Merkel A.Y."/>
            <person name="Slobodkin A.I."/>
        </authorList>
    </citation>
    <scope>NUCLEOTIDE SEQUENCE</scope>
    <source>
        <strain evidence="7">M17dextr</strain>
    </source>
</reference>
<comment type="caution">
    <text evidence="7">The sequence shown here is derived from an EMBL/GenBank/DDBJ whole genome shotgun (WGS) entry which is preliminary data.</text>
</comment>
<keyword evidence="8" id="KW-1185">Reference proteome</keyword>
<dbReference type="GO" id="GO:0016020">
    <property type="term" value="C:membrane"/>
    <property type="evidence" value="ECO:0007669"/>
    <property type="project" value="UniProtKB-SubCell"/>
</dbReference>
<evidence type="ECO:0000256" key="3">
    <source>
        <dbReference type="ARBA" id="ARBA00022692"/>
    </source>
</evidence>
<dbReference type="RefSeq" id="WP_349245943.1">
    <property type="nucleotide sequence ID" value="NZ_JASCXX010000021.1"/>
</dbReference>
<feature type="transmembrane region" description="Helical" evidence="6">
    <location>
        <begin position="7"/>
        <end position="28"/>
    </location>
</feature>
<evidence type="ECO:0000256" key="1">
    <source>
        <dbReference type="ARBA" id="ARBA00004167"/>
    </source>
</evidence>
<dbReference type="PRINTS" id="PR00813">
    <property type="entry name" value="BCTERIALGSPG"/>
</dbReference>
<keyword evidence="5 6" id="KW-0472">Membrane</keyword>
<dbReference type="AlphaFoldDB" id="A0AAW6TXZ3"/>
<dbReference type="GO" id="GO:0015628">
    <property type="term" value="P:protein secretion by the type II secretion system"/>
    <property type="evidence" value="ECO:0007669"/>
    <property type="project" value="InterPro"/>
</dbReference>
<evidence type="ECO:0000313" key="7">
    <source>
        <dbReference type="EMBL" id="MDI6450532.1"/>
    </source>
</evidence>
<gene>
    <name evidence="7" type="ORF">QJ522_15845</name>
</gene>
<dbReference type="SUPFAM" id="SSF54523">
    <property type="entry name" value="Pili subunits"/>
    <property type="match status" value="1"/>
</dbReference>
<evidence type="ECO:0000256" key="4">
    <source>
        <dbReference type="ARBA" id="ARBA00022989"/>
    </source>
</evidence>
<dbReference type="PANTHER" id="PTHR30093">
    <property type="entry name" value="GENERAL SECRETION PATHWAY PROTEIN G"/>
    <property type="match status" value="1"/>
</dbReference>
<evidence type="ECO:0000256" key="2">
    <source>
        <dbReference type="ARBA" id="ARBA00022481"/>
    </source>
</evidence>